<evidence type="ECO:0000256" key="1">
    <source>
        <dbReference type="SAM" id="Phobius"/>
    </source>
</evidence>
<proteinExistence type="predicted"/>
<dbReference type="InterPro" id="IPR016024">
    <property type="entry name" value="ARM-type_fold"/>
</dbReference>
<comment type="caution">
    <text evidence="2">The sequence shown here is derived from an EMBL/GenBank/DDBJ whole genome shotgun (WGS) entry which is preliminary data.</text>
</comment>
<keyword evidence="1" id="KW-1133">Transmembrane helix</keyword>
<keyword evidence="1" id="KW-0812">Transmembrane</keyword>
<dbReference type="Proteomes" id="UP000645676">
    <property type="component" value="Unassembled WGS sequence"/>
</dbReference>
<keyword evidence="1" id="KW-0472">Membrane</keyword>
<dbReference type="AlphaFoldDB" id="A0A832T3L1"/>
<dbReference type="EMBL" id="DUJR01000009">
    <property type="protein sequence ID" value="HII59431.1"/>
    <property type="molecule type" value="Genomic_DNA"/>
</dbReference>
<protein>
    <submittedName>
        <fullName evidence="2">Uncharacterized protein</fullName>
    </submittedName>
</protein>
<feature type="transmembrane region" description="Helical" evidence="1">
    <location>
        <begin position="12"/>
        <end position="35"/>
    </location>
</feature>
<accession>A0A832T3L1</accession>
<gene>
    <name evidence="2" type="ORF">HA335_02435</name>
</gene>
<evidence type="ECO:0000313" key="3">
    <source>
        <dbReference type="Proteomes" id="UP000645676"/>
    </source>
</evidence>
<organism evidence="2 3">
    <name type="scientific">Methanocaldococcus jannaschii</name>
    <dbReference type="NCBI Taxonomy" id="2190"/>
    <lineage>
        <taxon>Archaea</taxon>
        <taxon>Methanobacteriati</taxon>
        <taxon>Methanobacteriota</taxon>
        <taxon>Methanomada group</taxon>
        <taxon>Methanococci</taxon>
        <taxon>Methanococcales</taxon>
        <taxon>Methanocaldococcaceae</taxon>
        <taxon>Methanocaldococcus</taxon>
    </lineage>
</organism>
<evidence type="ECO:0000313" key="2">
    <source>
        <dbReference type="EMBL" id="HII59431.1"/>
    </source>
</evidence>
<name>A0A832T3L1_9EURY</name>
<sequence>MRFCNSSTTQHTSTLVISLFIISPENIIFFFRIFYYCDNMEREEFLKYLRQGKYDKLAKLINSYSDILSFLDELFTSNKKDDVRRALLVLKRLDNEVIERYLYYILLNLNEKRIIAKEAEEILKKITNKESVEEAILEIAKKPLDEKIVYLFLQNMKEGNIFFRAILEHTKSKNMEESIKILLKNYNSEMILKILANKLYSSEKDERELTINILLNIVDSLTDEQKNILRGHLSVSLLGDEDKKLYRKFKQLFEKLDIPAELSDEQIKSLLKSHGKTTLNIILRENIKLPANFYNREFLKDFLYTGDEEKQFVGVKLISLKKDSKKKVDLLFRFLNYGYGKAKTAAIRELKKIAQNNNELKKYIENKTLMYAKKMNLGLKISSLRILKEFAKKEHLEFLINEHKRLKELVYKLEEEKFMGGFRHLLMMEEEIRKCNVAMRLIEEIVAEICLKNDIHYNDLKISEKLGYEFYRTMELIGVKNLNLIDIHEFLEDVKRDGELITYLSGIVINNNKIDDNLAKKILEVTEKAEMEDKDVLNANKIMIYASLNRVDKIGEIINMAEGYYSKLAFINGVKKFIDEKLLDEEKINLLIPKIAEMIYSTKKLRLMALEFFKNYPNELVLPILINEIGNYRGEDKLMIDVISNVIFKYPNNIHSIRELLNTDKRNSALKILLKVSEKRPELLEDFIYLLAGMYSSANEEDKKLIKKILKNITTEEQKLILKPIIGDL</sequence>
<dbReference type="SUPFAM" id="SSF48371">
    <property type="entry name" value="ARM repeat"/>
    <property type="match status" value="1"/>
</dbReference>
<reference evidence="2" key="1">
    <citation type="journal article" date="2020" name="bioRxiv">
        <title>A rank-normalized archaeal taxonomy based on genome phylogeny resolves widespread incomplete and uneven classifications.</title>
        <authorList>
            <person name="Rinke C."/>
            <person name="Chuvochina M."/>
            <person name="Mussig A.J."/>
            <person name="Chaumeil P.-A."/>
            <person name="Waite D.W."/>
            <person name="Whitman W.B."/>
            <person name="Parks D.H."/>
            <person name="Hugenholtz P."/>
        </authorList>
    </citation>
    <scope>NUCLEOTIDE SEQUENCE</scope>
    <source>
        <strain evidence="2">UBA8849</strain>
    </source>
</reference>